<accession>A0A2I1M8A1</accession>
<dbReference type="Pfam" id="PF00496">
    <property type="entry name" value="SBP_bac_5"/>
    <property type="match status" value="1"/>
</dbReference>
<dbReference type="GO" id="GO:0015833">
    <property type="term" value="P:peptide transport"/>
    <property type="evidence" value="ECO:0007669"/>
    <property type="project" value="TreeGrafter"/>
</dbReference>
<proteinExistence type="predicted"/>
<organism evidence="3 4">
    <name type="scientific">Alloscardovia omnicolens</name>
    <dbReference type="NCBI Taxonomy" id="419015"/>
    <lineage>
        <taxon>Bacteria</taxon>
        <taxon>Bacillati</taxon>
        <taxon>Actinomycetota</taxon>
        <taxon>Actinomycetes</taxon>
        <taxon>Bifidobacteriales</taxon>
        <taxon>Bifidobacteriaceae</taxon>
        <taxon>Alloscardovia</taxon>
    </lineage>
</organism>
<dbReference type="Proteomes" id="UP000242263">
    <property type="component" value="Unassembled WGS sequence"/>
</dbReference>
<dbReference type="EMBL" id="PKGU01000001">
    <property type="protein sequence ID" value="PKZ16350.1"/>
    <property type="molecule type" value="Genomic_DNA"/>
</dbReference>
<dbReference type="InterPro" id="IPR000914">
    <property type="entry name" value="SBP_5_dom"/>
</dbReference>
<sequence>MKKTITVTASAVALALALAGCGAGNANQATGAAEPAEGFAADYKGAYPMPSKTKAYNNPQERDNIKDGGTLNLTTTYTPNWNYMSVDGNTGYMSELWSWYMPSLATFDLKGNLEWNKDYITKAEVTNQDPLTVTYTINDKANWNDGTPIDWTAFEATWKINNGKDTNYSPASTEGWENIESVKQGANAKQAVVTFAKPFYPWQSLFTGLYPPQALDYKTYSEGWVDTPHAEWGAGPFTVEKADKDSVTFVRNPKWWGNTAKLDKVVYKYMESTAQVNAFKNSEIDALTFSSNNILQTVKGRKDIQIRLGYSSQVNVLNFNGKAGFLKDQAVRKALAQAFDRDIFEKVHFQGLNWTPDDPGSEVFPVYQEGYENNLPAESKKVDVKGAKATLEKAGYKMGKDGYYEKDGKTLQIRYTYFGDAAMVTNMAKAISQMMKAAGIKIKLDNRDDAKFADTVAKGDFEILPMAWQSPSPYGQLNISQLYGSKSESNYTFVGSEEVDKLAKVPGTIEDQLEAVKAANKAEKAALKLFGTVPLDAPPSFYAVTKGLANWGPSGFQTVVPENVGWQK</sequence>
<gene>
    <name evidence="3" type="ORF">CYJ32_02310</name>
</gene>
<dbReference type="PANTHER" id="PTHR30290">
    <property type="entry name" value="PERIPLASMIC BINDING COMPONENT OF ABC TRANSPORTER"/>
    <property type="match status" value="1"/>
</dbReference>
<dbReference type="SUPFAM" id="SSF53850">
    <property type="entry name" value="Periplasmic binding protein-like II"/>
    <property type="match status" value="1"/>
</dbReference>
<dbReference type="RefSeq" id="WP_101541269.1">
    <property type="nucleotide sequence ID" value="NZ_JASOFK010000007.1"/>
</dbReference>
<dbReference type="GO" id="GO:0043190">
    <property type="term" value="C:ATP-binding cassette (ABC) transporter complex"/>
    <property type="evidence" value="ECO:0007669"/>
    <property type="project" value="InterPro"/>
</dbReference>
<reference evidence="3 4" key="1">
    <citation type="submission" date="2017-12" db="EMBL/GenBank/DDBJ databases">
        <title>Phylogenetic diversity of female urinary microbiome.</title>
        <authorList>
            <person name="Thomas-White K."/>
            <person name="Wolfe A.J."/>
        </authorList>
    </citation>
    <scope>NUCLEOTIDE SEQUENCE [LARGE SCALE GENOMIC DNA]</scope>
    <source>
        <strain evidence="3 4">UMB0064</strain>
    </source>
</reference>
<dbReference type="GO" id="GO:1904680">
    <property type="term" value="F:peptide transmembrane transporter activity"/>
    <property type="evidence" value="ECO:0007669"/>
    <property type="project" value="TreeGrafter"/>
</dbReference>
<keyword evidence="1" id="KW-0732">Signal</keyword>
<evidence type="ECO:0000313" key="3">
    <source>
        <dbReference type="EMBL" id="PKZ16350.1"/>
    </source>
</evidence>
<dbReference type="InterPro" id="IPR039424">
    <property type="entry name" value="SBP_5"/>
</dbReference>
<dbReference type="CDD" id="cd08501">
    <property type="entry name" value="PBP2_Lpqw"/>
    <property type="match status" value="1"/>
</dbReference>
<evidence type="ECO:0000259" key="2">
    <source>
        <dbReference type="Pfam" id="PF00496"/>
    </source>
</evidence>
<name>A0A2I1M8A1_9BIFI</name>
<dbReference type="PIRSF" id="PIRSF002741">
    <property type="entry name" value="MppA"/>
    <property type="match status" value="1"/>
</dbReference>
<protein>
    <submittedName>
        <fullName evidence="3">ABC transporter substrate-binding protein</fullName>
    </submittedName>
</protein>
<dbReference type="GO" id="GO:0042597">
    <property type="term" value="C:periplasmic space"/>
    <property type="evidence" value="ECO:0007669"/>
    <property type="project" value="UniProtKB-ARBA"/>
</dbReference>
<feature type="chain" id="PRO_5014146084" evidence="1">
    <location>
        <begin position="29"/>
        <end position="568"/>
    </location>
</feature>
<dbReference type="PANTHER" id="PTHR30290:SF65">
    <property type="entry name" value="MONOACYL PHOSPHATIDYLINOSITOL TETRAMANNOSIDE-BINDING PROTEIN LPQW-RELATED"/>
    <property type="match status" value="1"/>
</dbReference>
<dbReference type="Gene3D" id="3.90.76.10">
    <property type="entry name" value="Dipeptide-binding Protein, Domain 1"/>
    <property type="match status" value="1"/>
</dbReference>
<dbReference type="PROSITE" id="PS51257">
    <property type="entry name" value="PROKAR_LIPOPROTEIN"/>
    <property type="match status" value="1"/>
</dbReference>
<dbReference type="AlphaFoldDB" id="A0A2I1M8A1"/>
<evidence type="ECO:0000313" key="4">
    <source>
        <dbReference type="Proteomes" id="UP000242263"/>
    </source>
</evidence>
<evidence type="ECO:0000256" key="1">
    <source>
        <dbReference type="SAM" id="SignalP"/>
    </source>
</evidence>
<feature type="signal peptide" evidence="1">
    <location>
        <begin position="1"/>
        <end position="28"/>
    </location>
</feature>
<dbReference type="Gene3D" id="3.40.190.10">
    <property type="entry name" value="Periplasmic binding protein-like II"/>
    <property type="match status" value="1"/>
</dbReference>
<dbReference type="Gene3D" id="3.10.105.10">
    <property type="entry name" value="Dipeptide-binding Protein, Domain 3"/>
    <property type="match status" value="1"/>
</dbReference>
<feature type="domain" description="Solute-binding protein family 5" evidence="2">
    <location>
        <begin position="124"/>
        <end position="487"/>
    </location>
</feature>
<comment type="caution">
    <text evidence="3">The sequence shown here is derived from an EMBL/GenBank/DDBJ whole genome shotgun (WGS) entry which is preliminary data.</text>
</comment>
<dbReference type="InterPro" id="IPR030678">
    <property type="entry name" value="Peptide/Ni-bd"/>
</dbReference>